<reference evidence="2 3" key="1">
    <citation type="submission" date="2017-05" db="EMBL/GenBank/DDBJ databases">
        <title>Genome of assembly of the Bengalese finch, Lonchura striata domestica.</title>
        <authorList>
            <person name="Colquitt B.M."/>
            <person name="Brainard M.S."/>
        </authorList>
    </citation>
    <scope>NUCLEOTIDE SEQUENCE [LARGE SCALE GENOMIC DNA]</scope>
    <source>
        <strain evidence="2">White83orange57</strain>
    </source>
</reference>
<feature type="region of interest" description="Disordered" evidence="1">
    <location>
        <begin position="44"/>
        <end position="75"/>
    </location>
</feature>
<feature type="region of interest" description="Disordered" evidence="1">
    <location>
        <begin position="1"/>
        <end position="28"/>
    </location>
</feature>
<sequence>MHSYQQMQLHESRLSQPQPPIARTPMSCPASKINDFYLQFPTGTPLPTLPHTEPITANNTATGAREPVPAERTFS</sequence>
<organism evidence="2 3">
    <name type="scientific">Lonchura striata</name>
    <name type="common">white-rumped munia</name>
    <dbReference type="NCBI Taxonomy" id="40157"/>
    <lineage>
        <taxon>Eukaryota</taxon>
        <taxon>Metazoa</taxon>
        <taxon>Chordata</taxon>
        <taxon>Craniata</taxon>
        <taxon>Vertebrata</taxon>
        <taxon>Euteleostomi</taxon>
        <taxon>Archelosauria</taxon>
        <taxon>Archosauria</taxon>
        <taxon>Dinosauria</taxon>
        <taxon>Saurischia</taxon>
        <taxon>Theropoda</taxon>
        <taxon>Coelurosauria</taxon>
        <taxon>Aves</taxon>
        <taxon>Neognathae</taxon>
        <taxon>Neoaves</taxon>
        <taxon>Telluraves</taxon>
        <taxon>Australaves</taxon>
        <taxon>Passeriformes</taxon>
        <taxon>Passeroidea</taxon>
        <taxon>Estrildidae</taxon>
        <taxon>Estrildinae</taxon>
        <taxon>Lonchura</taxon>
    </lineage>
</organism>
<feature type="compositionally biased region" description="Low complexity" evidence="1">
    <location>
        <begin position="44"/>
        <end position="56"/>
    </location>
</feature>
<dbReference type="EMBL" id="MUZQ01000049">
    <property type="protein sequence ID" value="OWK60960.1"/>
    <property type="molecule type" value="Genomic_DNA"/>
</dbReference>
<dbReference type="Proteomes" id="UP000197619">
    <property type="component" value="Unassembled WGS sequence"/>
</dbReference>
<evidence type="ECO:0000313" key="3">
    <source>
        <dbReference type="Proteomes" id="UP000197619"/>
    </source>
</evidence>
<accession>A0A218V5G0</accession>
<dbReference type="AlphaFoldDB" id="A0A218V5G0"/>
<evidence type="ECO:0000313" key="2">
    <source>
        <dbReference type="EMBL" id="OWK60960.1"/>
    </source>
</evidence>
<proteinExistence type="predicted"/>
<protein>
    <submittedName>
        <fullName evidence="2">Uncharacterized protein</fullName>
    </submittedName>
</protein>
<keyword evidence="3" id="KW-1185">Reference proteome</keyword>
<evidence type="ECO:0000256" key="1">
    <source>
        <dbReference type="SAM" id="MobiDB-lite"/>
    </source>
</evidence>
<name>A0A218V5G0_9PASE</name>
<gene>
    <name evidence="2" type="ORF">RLOC_00013004</name>
</gene>
<comment type="caution">
    <text evidence="2">The sequence shown here is derived from an EMBL/GenBank/DDBJ whole genome shotgun (WGS) entry which is preliminary data.</text>
</comment>